<sequence length="268" mass="29642">MALPRHLLLLLLLLAVIGSFCIFTTAEDPSGLYCNKDSQKPDDQTLANIKNLLSSKSKLVAGASRDGYAAASSGESSRTVYGLAQCRSDVSQKDCSSCLQEASKKILENCTDRVDARIWYDYCFMRYNTEKFYGDVDTGFGVIYANVENVTDPLSFNKTLGKLEAEISKQATTPKNKGLGKAKAKLSDFTTLYALGQCTRDLSPANCAQCLAIGVGNNFPGFCSNKKGCRVLYSSCYLRYELYPFYFPLDKSENNNTTQSRKYYSSIH</sequence>
<evidence type="ECO:0000256" key="2">
    <source>
        <dbReference type="ARBA" id="ARBA00022525"/>
    </source>
</evidence>
<feature type="chain" id="PRO_5044021224" description="Gnk2-homologous domain-containing protein" evidence="6">
    <location>
        <begin position="27"/>
        <end position="268"/>
    </location>
</feature>
<evidence type="ECO:0000256" key="1">
    <source>
        <dbReference type="ARBA" id="ARBA00004613"/>
    </source>
</evidence>
<accession>A0AAV0FZC9</accession>
<gene>
    <name evidence="8" type="ORF">CEPIT_LOCUS38538</name>
</gene>
<feature type="domain" description="Gnk2-homologous" evidence="7">
    <location>
        <begin position="27"/>
        <end position="132"/>
    </location>
</feature>
<reference evidence="8" key="1">
    <citation type="submission" date="2022-07" db="EMBL/GenBank/DDBJ databases">
        <authorList>
            <person name="Macas J."/>
            <person name="Novak P."/>
            <person name="Neumann P."/>
        </authorList>
    </citation>
    <scope>NUCLEOTIDE SEQUENCE</scope>
</reference>
<keyword evidence="9" id="KW-1185">Reference proteome</keyword>
<name>A0AAV0FZC9_9ASTE</name>
<comment type="caution">
    <text evidence="8">The sequence shown here is derived from an EMBL/GenBank/DDBJ whole genome shotgun (WGS) entry which is preliminary data.</text>
</comment>
<dbReference type="GO" id="GO:0005576">
    <property type="term" value="C:extracellular region"/>
    <property type="evidence" value="ECO:0007669"/>
    <property type="project" value="UniProtKB-SubCell"/>
</dbReference>
<dbReference type="CDD" id="cd23509">
    <property type="entry name" value="Gnk2-like"/>
    <property type="match status" value="2"/>
</dbReference>
<comment type="subcellular location">
    <subcellularLocation>
        <location evidence="1">Secreted</location>
    </subcellularLocation>
</comment>
<comment type="similarity">
    <text evidence="5">Belongs to the cysteine-rich repeat secretory protein family.</text>
</comment>
<dbReference type="Proteomes" id="UP001152523">
    <property type="component" value="Unassembled WGS sequence"/>
</dbReference>
<dbReference type="InterPro" id="IPR038408">
    <property type="entry name" value="GNK2_sf"/>
</dbReference>
<dbReference type="Gene3D" id="3.30.430.20">
    <property type="entry name" value="Gnk2 domain, C-X8-C-X2-C motif"/>
    <property type="match status" value="2"/>
</dbReference>
<evidence type="ECO:0000313" key="8">
    <source>
        <dbReference type="EMBL" id="CAH9140672.1"/>
    </source>
</evidence>
<feature type="domain" description="Gnk2-homologous" evidence="7">
    <location>
        <begin position="138"/>
        <end position="245"/>
    </location>
</feature>
<keyword evidence="3 6" id="KW-0732">Signal</keyword>
<dbReference type="Pfam" id="PF01657">
    <property type="entry name" value="Stress-antifung"/>
    <property type="match status" value="2"/>
</dbReference>
<evidence type="ECO:0000256" key="4">
    <source>
        <dbReference type="ARBA" id="ARBA00022737"/>
    </source>
</evidence>
<dbReference type="PANTHER" id="PTHR32411">
    <property type="entry name" value="CYSTEINE-RICH REPEAT SECRETORY PROTEIN 38-RELATED"/>
    <property type="match status" value="1"/>
</dbReference>
<protein>
    <recommendedName>
        <fullName evidence="7">Gnk2-homologous domain-containing protein</fullName>
    </recommendedName>
</protein>
<dbReference type="AlphaFoldDB" id="A0AAV0FZC9"/>
<evidence type="ECO:0000256" key="3">
    <source>
        <dbReference type="ARBA" id="ARBA00022729"/>
    </source>
</evidence>
<dbReference type="InterPro" id="IPR002902">
    <property type="entry name" value="GNK2"/>
</dbReference>
<proteinExistence type="inferred from homology"/>
<evidence type="ECO:0000259" key="7">
    <source>
        <dbReference type="PROSITE" id="PS51473"/>
    </source>
</evidence>
<dbReference type="PANTHER" id="PTHR32411:SF55">
    <property type="entry name" value="CYSTEINE-RICH REPEAT SECRETORY PROTEIN 55"/>
    <property type="match status" value="1"/>
</dbReference>
<keyword evidence="4" id="KW-0677">Repeat</keyword>
<dbReference type="EMBL" id="CAMAPF010001025">
    <property type="protein sequence ID" value="CAH9140672.1"/>
    <property type="molecule type" value="Genomic_DNA"/>
</dbReference>
<evidence type="ECO:0000313" key="9">
    <source>
        <dbReference type="Proteomes" id="UP001152523"/>
    </source>
</evidence>
<organism evidence="8 9">
    <name type="scientific">Cuscuta epithymum</name>
    <dbReference type="NCBI Taxonomy" id="186058"/>
    <lineage>
        <taxon>Eukaryota</taxon>
        <taxon>Viridiplantae</taxon>
        <taxon>Streptophyta</taxon>
        <taxon>Embryophyta</taxon>
        <taxon>Tracheophyta</taxon>
        <taxon>Spermatophyta</taxon>
        <taxon>Magnoliopsida</taxon>
        <taxon>eudicotyledons</taxon>
        <taxon>Gunneridae</taxon>
        <taxon>Pentapetalae</taxon>
        <taxon>asterids</taxon>
        <taxon>lamiids</taxon>
        <taxon>Solanales</taxon>
        <taxon>Convolvulaceae</taxon>
        <taxon>Cuscuteae</taxon>
        <taxon>Cuscuta</taxon>
        <taxon>Cuscuta subgen. Cuscuta</taxon>
    </lineage>
</organism>
<feature type="signal peptide" evidence="6">
    <location>
        <begin position="1"/>
        <end position="26"/>
    </location>
</feature>
<dbReference type="InterPro" id="IPR050581">
    <property type="entry name" value="CRR_secretory_protein"/>
</dbReference>
<dbReference type="PROSITE" id="PS51473">
    <property type="entry name" value="GNK2"/>
    <property type="match status" value="2"/>
</dbReference>
<evidence type="ECO:0000256" key="6">
    <source>
        <dbReference type="SAM" id="SignalP"/>
    </source>
</evidence>
<evidence type="ECO:0000256" key="5">
    <source>
        <dbReference type="ARBA" id="ARBA00038515"/>
    </source>
</evidence>
<keyword evidence="2" id="KW-0964">Secreted</keyword>